<name>A0A1E7ELX5_9STRA</name>
<evidence type="ECO:0000313" key="2">
    <source>
        <dbReference type="EMBL" id="OEU06891.1"/>
    </source>
</evidence>
<accession>A0A1E7ELX5</accession>
<feature type="signal peptide" evidence="1">
    <location>
        <begin position="1"/>
        <end position="37"/>
    </location>
</feature>
<evidence type="ECO:0000313" key="3">
    <source>
        <dbReference type="Proteomes" id="UP000095751"/>
    </source>
</evidence>
<reference evidence="2 3" key="1">
    <citation type="submission" date="2016-09" db="EMBL/GenBank/DDBJ databases">
        <title>Extensive genetic diversity and differential bi-allelic expression allows diatom success in the polar Southern Ocean.</title>
        <authorList>
            <consortium name="DOE Joint Genome Institute"/>
            <person name="Mock T."/>
            <person name="Otillar R.P."/>
            <person name="Strauss J."/>
            <person name="Dupont C."/>
            <person name="Frickenhaus S."/>
            <person name="Maumus F."/>
            <person name="Mcmullan M."/>
            <person name="Sanges R."/>
            <person name="Schmutz J."/>
            <person name="Toseland A."/>
            <person name="Valas R."/>
            <person name="Veluchamy A."/>
            <person name="Ward B.J."/>
            <person name="Allen A."/>
            <person name="Barry K."/>
            <person name="Falciatore A."/>
            <person name="Ferrante M."/>
            <person name="Fortunato A.E."/>
            <person name="Gloeckner G."/>
            <person name="Gruber A."/>
            <person name="Hipkin R."/>
            <person name="Janech M."/>
            <person name="Kroth P."/>
            <person name="Leese F."/>
            <person name="Lindquist E."/>
            <person name="Lyon B.R."/>
            <person name="Martin J."/>
            <person name="Mayer C."/>
            <person name="Parker M."/>
            <person name="Quesneville H."/>
            <person name="Raymond J."/>
            <person name="Uhlig C."/>
            <person name="Valentin K.U."/>
            <person name="Worden A.Z."/>
            <person name="Armbrust E.V."/>
            <person name="Bowler C."/>
            <person name="Green B."/>
            <person name="Moulton V."/>
            <person name="Van Oosterhout C."/>
            <person name="Grigoriev I."/>
        </authorList>
    </citation>
    <scope>NUCLEOTIDE SEQUENCE [LARGE SCALE GENOMIC DNA]</scope>
    <source>
        <strain evidence="2 3">CCMP1102</strain>
    </source>
</reference>
<dbReference type="KEGG" id="fcy:FRACYDRAFT_252521"/>
<dbReference type="EMBL" id="KV784394">
    <property type="protein sequence ID" value="OEU06891.1"/>
    <property type="molecule type" value="Genomic_DNA"/>
</dbReference>
<organism evidence="2 3">
    <name type="scientific">Fragilariopsis cylindrus CCMP1102</name>
    <dbReference type="NCBI Taxonomy" id="635003"/>
    <lineage>
        <taxon>Eukaryota</taxon>
        <taxon>Sar</taxon>
        <taxon>Stramenopiles</taxon>
        <taxon>Ochrophyta</taxon>
        <taxon>Bacillariophyta</taxon>
        <taxon>Bacillariophyceae</taxon>
        <taxon>Bacillariophycidae</taxon>
        <taxon>Bacillariales</taxon>
        <taxon>Bacillariaceae</taxon>
        <taxon>Fragilariopsis</taxon>
    </lineage>
</organism>
<dbReference type="AlphaFoldDB" id="A0A1E7ELX5"/>
<dbReference type="OrthoDB" id="46514at2759"/>
<proteinExistence type="predicted"/>
<dbReference type="InParanoid" id="A0A1E7ELX5"/>
<protein>
    <submittedName>
        <fullName evidence="2">Uncharacterized protein</fullName>
    </submittedName>
</protein>
<keyword evidence="1" id="KW-0732">Signal</keyword>
<gene>
    <name evidence="2" type="ORF">FRACYDRAFT_252521</name>
</gene>
<dbReference type="Proteomes" id="UP000095751">
    <property type="component" value="Unassembled WGS sequence"/>
</dbReference>
<keyword evidence="3" id="KW-1185">Reference proteome</keyword>
<evidence type="ECO:0000256" key="1">
    <source>
        <dbReference type="SAM" id="SignalP"/>
    </source>
</evidence>
<feature type="chain" id="PRO_5009191988" evidence="1">
    <location>
        <begin position="38"/>
        <end position="318"/>
    </location>
</feature>
<sequence length="318" mass="34752">MVSSSSFSIINTGRCSRVQVLLLLLVLLLQFPDGTFGQTIPPSCQKLTQEEQFYFPNDCVSKCGAQGDTFDMKRSRNVNGNIKCFCLNSDIPICTDDPMCADLSIFPGTVYESCINNVCSSSDKGNNFMVIDEIEYNFEDNAANKNQTHYKVSCSCDGGVTTECGIDYILFSDLTYLPSCTKTNDKTAGKINNLDINSKQDCTDYCQTAHNSNGAFAVGDSEWFIYNEGSSLPPGQQDYYHSCGCLDKNRNGNIAVACDDTKANYNDGSGLGTKNCYESVGVNTVDCSTPDDESSATTMMMTTTIIMTTMIGGMWLVF</sequence>